<name>A0A850NW24_9PROT</name>
<dbReference type="AlphaFoldDB" id="A0A850NW24"/>
<feature type="region of interest" description="Disordered" evidence="1">
    <location>
        <begin position="1"/>
        <end position="49"/>
    </location>
</feature>
<evidence type="ECO:0000256" key="1">
    <source>
        <dbReference type="SAM" id="MobiDB-lite"/>
    </source>
</evidence>
<feature type="compositionally biased region" description="Basic and acidic residues" evidence="1">
    <location>
        <begin position="99"/>
        <end position="108"/>
    </location>
</feature>
<proteinExistence type="predicted"/>
<feature type="region of interest" description="Disordered" evidence="1">
    <location>
        <begin position="62"/>
        <end position="118"/>
    </location>
</feature>
<protein>
    <submittedName>
        <fullName evidence="2">Uncharacterized protein</fullName>
    </submittedName>
</protein>
<accession>A0A850NW24</accession>
<dbReference type="RefSeq" id="WP_176625050.1">
    <property type="nucleotide sequence ID" value="NZ_JABXXQ010000270.1"/>
</dbReference>
<reference evidence="2 3" key="1">
    <citation type="submission" date="2020-06" db="EMBL/GenBank/DDBJ databases">
        <title>Description of novel acetic acid bacteria.</title>
        <authorList>
            <person name="Sombolestani A."/>
        </authorList>
    </citation>
    <scope>NUCLEOTIDE SEQUENCE [LARGE SCALE GENOMIC DNA]</scope>
    <source>
        <strain evidence="2 3">LMG 26838</strain>
    </source>
</reference>
<evidence type="ECO:0000313" key="2">
    <source>
        <dbReference type="EMBL" id="NVN31038.1"/>
    </source>
</evidence>
<organism evidence="2 3">
    <name type="scientific">Endobacter medicaginis</name>
    <dbReference type="NCBI Taxonomy" id="1181271"/>
    <lineage>
        <taxon>Bacteria</taxon>
        <taxon>Pseudomonadati</taxon>
        <taxon>Pseudomonadota</taxon>
        <taxon>Alphaproteobacteria</taxon>
        <taxon>Acetobacterales</taxon>
        <taxon>Acetobacteraceae</taxon>
        <taxon>Endobacter</taxon>
    </lineage>
</organism>
<evidence type="ECO:0000313" key="3">
    <source>
        <dbReference type="Proteomes" id="UP000565205"/>
    </source>
</evidence>
<feature type="compositionally biased region" description="Gly residues" evidence="1">
    <location>
        <begin position="28"/>
        <end position="41"/>
    </location>
</feature>
<comment type="caution">
    <text evidence="2">The sequence shown here is derived from an EMBL/GenBank/DDBJ whole genome shotgun (WGS) entry which is preliminary data.</text>
</comment>
<dbReference type="EMBL" id="JABXXQ010000270">
    <property type="protein sequence ID" value="NVN31038.1"/>
    <property type="molecule type" value="Genomic_DNA"/>
</dbReference>
<gene>
    <name evidence="2" type="ORF">HUK83_11920</name>
</gene>
<sequence>MQYAGAADGVVRAAKQRGLRRQPEGQAGIFGCGQAGIGGEAGDPTEPGEDRVVAAIAEAVAEDGLAGEGGGPAARECGGRSGRQPGQAGRGGEQGAATGRDDGRHDEALPVNAVCDAA</sequence>
<dbReference type="Proteomes" id="UP000565205">
    <property type="component" value="Unassembled WGS sequence"/>
</dbReference>